<dbReference type="PROSITE" id="PS50110">
    <property type="entry name" value="RESPONSE_REGULATORY"/>
    <property type="match status" value="1"/>
</dbReference>
<sequence length="123" mass="13906">MNKKILVIEDDNILQSAIATSLKQSDFDVEQAFNGDDGIKMSKNGDIDLILLDLLLPKKDGWEVLESLKKDEKSKDIPVFVLTVYEGEDSISKCMDLGANGYFIKSKYSLDEMIEKIKEEVQK</sequence>
<dbReference type="Gene3D" id="3.40.50.2300">
    <property type="match status" value="1"/>
</dbReference>
<dbReference type="AlphaFoldDB" id="A0A2H0W4C3"/>
<dbReference type="EMBL" id="PEZY01000005">
    <property type="protein sequence ID" value="PIS06212.1"/>
    <property type="molecule type" value="Genomic_DNA"/>
</dbReference>
<gene>
    <name evidence="5" type="ORF">COT80_01410</name>
</gene>
<feature type="modified residue" description="4-aspartylphosphate" evidence="3">
    <location>
        <position position="53"/>
    </location>
</feature>
<dbReference type="SUPFAM" id="SSF52172">
    <property type="entry name" value="CheY-like"/>
    <property type="match status" value="1"/>
</dbReference>
<keyword evidence="1 3" id="KW-0597">Phosphoprotein</keyword>
<evidence type="ECO:0000313" key="5">
    <source>
        <dbReference type="EMBL" id="PIS06212.1"/>
    </source>
</evidence>
<proteinExistence type="predicted"/>
<accession>A0A2H0W4C3</accession>
<evidence type="ECO:0000256" key="2">
    <source>
        <dbReference type="ARBA" id="ARBA00023012"/>
    </source>
</evidence>
<evidence type="ECO:0000256" key="3">
    <source>
        <dbReference type="PROSITE-ProRule" id="PRU00169"/>
    </source>
</evidence>
<dbReference type="InterPro" id="IPR001789">
    <property type="entry name" value="Sig_transdc_resp-reg_receiver"/>
</dbReference>
<dbReference type="GO" id="GO:0000160">
    <property type="term" value="P:phosphorelay signal transduction system"/>
    <property type="evidence" value="ECO:0007669"/>
    <property type="project" value="UniProtKB-KW"/>
</dbReference>
<dbReference type="InterPro" id="IPR011006">
    <property type="entry name" value="CheY-like_superfamily"/>
</dbReference>
<comment type="caution">
    <text evidence="5">The sequence shown here is derived from an EMBL/GenBank/DDBJ whole genome shotgun (WGS) entry which is preliminary data.</text>
</comment>
<evidence type="ECO:0000259" key="4">
    <source>
        <dbReference type="PROSITE" id="PS50110"/>
    </source>
</evidence>
<keyword evidence="2" id="KW-0902">Two-component regulatory system</keyword>
<protein>
    <submittedName>
        <fullName evidence="5">Response regulator</fullName>
    </submittedName>
</protein>
<dbReference type="Pfam" id="PF00072">
    <property type="entry name" value="Response_reg"/>
    <property type="match status" value="1"/>
</dbReference>
<name>A0A2H0W4C3_9BACT</name>
<evidence type="ECO:0000256" key="1">
    <source>
        <dbReference type="ARBA" id="ARBA00022553"/>
    </source>
</evidence>
<feature type="domain" description="Response regulatory" evidence="4">
    <location>
        <begin position="4"/>
        <end position="120"/>
    </location>
</feature>
<dbReference type="SMART" id="SM00448">
    <property type="entry name" value="REC"/>
    <property type="match status" value="1"/>
</dbReference>
<dbReference type="InterPro" id="IPR050595">
    <property type="entry name" value="Bact_response_regulator"/>
</dbReference>
<dbReference type="Proteomes" id="UP000229056">
    <property type="component" value="Unassembled WGS sequence"/>
</dbReference>
<reference evidence="6" key="1">
    <citation type="submission" date="2017-09" db="EMBL/GenBank/DDBJ databases">
        <title>Depth-based differentiation of microbial function through sediment-hosted aquifers and enrichment of novel symbionts in the deep terrestrial subsurface.</title>
        <authorList>
            <person name="Probst A.J."/>
            <person name="Ladd B."/>
            <person name="Jarett J.K."/>
            <person name="Geller-Mcgrath D.E."/>
            <person name="Sieber C.M.K."/>
            <person name="Emerson J.B."/>
            <person name="Anantharaman K."/>
            <person name="Thomas B.C."/>
            <person name="Malmstrom R."/>
            <person name="Stieglmeier M."/>
            <person name="Klingl A."/>
            <person name="Woyke T."/>
            <person name="Ryan C.M."/>
            <person name="Banfield J.F."/>
        </authorList>
    </citation>
    <scope>NUCLEOTIDE SEQUENCE [LARGE SCALE GENOMIC DNA]</scope>
</reference>
<organism evidence="5 6">
    <name type="scientific">Candidatus Buchananbacteria bacterium CG10_big_fil_rev_8_21_14_0_10_33_19</name>
    <dbReference type="NCBI Taxonomy" id="1974525"/>
    <lineage>
        <taxon>Bacteria</taxon>
        <taxon>Candidatus Buchananiibacteriota</taxon>
    </lineage>
</organism>
<dbReference type="PANTHER" id="PTHR44591:SF14">
    <property type="entry name" value="PROTEIN PILG"/>
    <property type="match status" value="1"/>
</dbReference>
<dbReference type="PANTHER" id="PTHR44591">
    <property type="entry name" value="STRESS RESPONSE REGULATOR PROTEIN 1"/>
    <property type="match status" value="1"/>
</dbReference>
<evidence type="ECO:0000313" key="6">
    <source>
        <dbReference type="Proteomes" id="UP000229056"/>
    </source>
</evidence>